<dbReference type="PANTHER" id="PTHR33166">
    <property type="entry name" value="GAG_P30 DOMAIN-CONTAINING PROTEIN"/>
    <property type="match status" value="1"/>
</dbReference>
<keyword evidence="2" id="KW-1185">Reference proteome</keyword>
<accession>A0AAV7SL01</accession>
<evidence type="ECO:0000313" key="2">
    <source>
        <dbReference type="Proteomes" id="UP001066276"/>
    </source>
</evidence>
<dbReference type="InterPro" id="IPR008919">
    <property type="entry name" value="Retrov_capsid_N"/>
</dbReference>
<name>A0AAV7SL01_PLEWA</name>
<protein>
    <submittedName>
        <fullName evidence="1">Uncharacterized protein</fullName>
    </submittedName>
</protein>
<evidence type="ECO:0000313" key="1">
    <source>
        <dbReference type="EMBL" id="KAJ1164764.1"/>
    </source>
</evidence>
<organism evidence="1 2">
    <name type="scientific">Pleurodeles waltl</name>
    <name type="common">Iberian ribbed newt</name>
    <dbReference type="NCBI Taxonomy" id="8319"/>
    <lineage>
        <taxon>Eukaryota</taxon>
        <taxon>Metazoa</taxon>
        <taxon>Chordata</taxon>
        <taxon>Craniata</taxon>
        <taxon>Vertebrata</taxon>
        <taxon>Euteleostomi</taxon>
        <taxon>Amphibia</taxon>
        <taxon>Batrachia</taxon>
        <taxon>Caudata</taxon>
        <taxon>Salamandroidea</taxon>
        <taxon>Salamandridae</taxon>
        <taxon>Pleurodelinae</taxon>
        <taxon>Pleurodeles</taxon>
    </lineage>
</organism>
<comment type="caution">
    <text evidence="1">The sequence shown here is derived from an EMBL/GenBank/DDBJ whole genome shotgun (WGS) entry which is preliminary data.</text>
</comment>
<dbReference type="EMBL" id="JANPWB010000008">
    <property type="protein sequence ID" value="KAJ1164764.1"/>
    <property type="molecule type" value="Genomic_DNA"/>
</dbReference>
<proteinExistence type="predicted"/>
<gene>
    <name evidence="1" type="ORF">NDU88_005198</name>
</gene>
<dbReference type="AlphaFoldDB" id="A0AAV7SL01"/>
<dbReference type="SUPFAM" id="SSF47943">
    <property type="entry name" value="Retrovirus capsid protein, N-terminal core domain"/>
    <property type="match status" value="1"/>
</dbReference>
<sequence length="354" mass="41548">MKAHLIELLQSAQVWGALEKWEGRWVKKRDEKKRDSLAVTEIVQQDKDQVKILPMREIPGVNFVHVSWSRNDILSFTNDYPKLREKPVEWYQQTDRFVKLSKCLWEDLNTLLEILVPADLWVKCKRAVDWQTSKPERDKSTGAPSPKVMKRYYKVIDFLKMRILPKNIDWQRIDRTVQEVKESIHVYYERLLKAFKEYSGKKAIKPKHMLHFVFRFVEGLRPEIGQMIKSHLICLLAKPIDEVLQYAKYCSDEIKLKQKKLKGKVMVMQIKAAETGVQGTFVQQMPQQQGNVTFQPQMRSRGRGVNLNRGSDLNTVVIQNDVQGMKNMLLCHICEAVGHWKQEWPMMVQEGVVQ</sequence>
<dbReference type="Proteomes" id="UP001066276">
    <property type="component" value="Chromosome 4_2"/>
</dbReference>
<dbReference type="InterPro" id="IPR050462">
    <property type="entry name" value="Retroviral_Gag-Pol_poly"/>
</dbReference>
<reference evidence="1" key="1">
    <citation type="journal article" date="2022" name="bioRxiv">
        <title>Sequencing and chromosome-scale assembly of the giantPleurodeles waltlgenome.</title>
        <authorList>
            <person name="Brown T."/>
            <person name="Elewa A."/>
            <person name="Iarovenko S."/>
            <person name="Subramanian E."/>
            <person name="Araus A.J."/>
            <person name="Petzold A."/>
            <person name="Susuki M."/>
            <person name="Suzuki K.-i.T."/>
            <person name="Hayashi T."/>
            <person name="Toyoda A."/>
            <person name="Oliveira C."/>
            <person name="Osipova E."/>
            <person name="Leigh N.D."/>
            <person name="Simon A."/>
            <person name="Yun M.H."/>
        </authorList>
    </citation>
    <scope>NUCLEOTIDE SEQUENCE</scope>
    <source>
        <strain evidence="1">20211129_DDA</strain>
        <tissue evidence="1">Liver</tissue>
    </source>
</reference>
<dbReference type="GO" id="GO:0016032">
    <property type="term" value="P:viral process"/>
    <property type="evidence" value="ECO:0007669"/>
    <property type="project" value="InterPro"/>
</dbReference>